<protein>
    <submittedName>
        <fullName evidence="1">Uncharacterized protein</fullName>
    </submittedName>
</protein>
<dbReference type="Proteomes" id="UP000325313">
    <property type="component" value="Unassembled WGS sequence"/>
</dbReference>
<sequence>MLDGETQALNRVEIYGSCSWDHTIDFITRMIHQARIQHLNPTNGDPASQPGPIKLDPDRQWSAWKLITKYYEALLEVHYSPIETSRQSKAQAIVILWESQEKVRYQKKKEWVCRVSEMLALFLTRLGSVGDSPQVVQLQRAYSPVANRDHRLRS</sequence>
<evidence type="ECO:0000313" key="1">
    <source>
        <dbReference type="EMBL" id="KAA1111396.1"/>
    </source>
</evidence>
<gene>
    <name evidence="1" type="ORF">PGTUg99_002287</name>
</gene>
<proteinExistence type="predicted"/>
<organism evidence="1 2">
    <name type="scientific">Puccinia graminis f. sp. tritici</name>
    <dbReference type="NCBI Taxonomy" id="56615"/>
    <lineage>
        <taxon>Eukaryota</taxon>
        <taxon>Fungi</taxon>
        <taxon>Dikarya</taxon>
        <taxon>Basidiomycota</taxon>
        <taxon>Pucciniomycotina</taxon>
        <taxon>Pucciniomycetes</taxon>
        <taxon>Pucciniales</taxon>
        <taxon>Pucciniaceae</taxon>
        <taxon>Puccinia</taxon>
    </lineage>
</organism>
<dbReference type="AlphaFoldDB" id="A0A5B0QDU4"/>
<dbReference type="EMBL" id="VDEP01000284">
    <property type="protein sequence ID" value="KAA1111396.1"/>
    <property type="molecule type" value="Genomic_DNA"/>
</dbReference>
<accession>A0A5B0QDU4</accession>
<comment type="caution">
    <text evidence="1">The sequence shown here is derived from an EMBL/GenBank/DDBJ whole genome shotgun (WGS) entry which is preliminary data.</text>
</comment>
<name>A0A5B0QDU4_PUCGR</name>
<reference evidence="1 2" key="1">
    <citation type="submission" date="2019-05" db="EMBL/GenBank/DDBJ databases">
        <title>Emergence of the Ug99 lineage of the wheat stem rust pathogen through somatic hybridization.</title>
        <authorList>
            <person name="Li F."/>
            <person name="Upadhyaya N.M."/>
            <person name="Sperschneider J."/>
            <person name="Matny O."/>
            <person name="Nguyen-Phuc H."/>
            <person name="Mago R."/>
            <person name="Raley C."/>
            <person name="Miller M.E."/>
            <person name="Silverstein K.A.T."/>
            <person name="Henningsen E."/>
            <person name="Hirsch C.D."/>
            <person name="Visser B."/>
            <person name="Pretorius Z.A."/>
            <person name="Steffenson B.J."/>
            <person name="Schwessinger B."/>
            <person name="Dodds P.N."/>
            <person name="Figueroa M."/>
        </authorList>
    </citation>
    <scope>NUCLEOTIDE SEQUENCE [LARGE SCALE GENOMIC DNA]</scope>
    <source>
        <strain evidence="1 2">Ug99</strain>
    </source>
</reference>
<evidence type="ECO:0000313" key="2">
    <source>
        <dbReference type="Proteomes" id="UP000325313"/>
    </source>
</evidence>